<feature type="domain" description="SSD" evidence="7">
    <location>
        <begin position="577"/>
        <end position="745"/>
    </location>
</feature>
<feature type="transmembrane region" description="Helical" evidence="6">
    <location>
        <begin position="644"/>
        <end position="665"/>
    </location>
</feature>
<reference evidence="8 9" key="1">
    <citation type="journal article" date="2006" name="PLoS Genet.">
        <title>Secrets of soil survival revealed by the genome sequence of Arthrobacter aurescens TC1.</title>
        <authorList>
            <person name="Mongodin E.F."/>
            <person name="Shapir N."/>
            <person name="Daugherty S.C."/>
            <person name="DeBoy R.T."/>
            <person name="Emerson J.B."/>
            <person name="Shvartzbeyn A."/>
            <person name="Radune D."/>
            <person name="Vamathevan J."/>
            <person name="Riggs F."/>
            <person name="Grinberg V."/>
            <person name="Khouri H."/>
            <person name="Wackett L.P."/>
            <person name="Nelson K.E."/>
            <person name="Sadowsky M.J."/>
        </authorList>
    </citation>
    <scope>NUCLEOTIDE SEQUENCE [LARGE SCALE GENOMIC DNA]</scope>
    <source>
        <strain evidence="8 9">TC1</strain>
    </source>
</reference>
<protein>
    <submittedName>
        <fullName evidence="8">Integral membrane protein, MMPL family</fullName>
    </submittedName>
</protein>
<feature type="transmembrane region" description="Helical" evidence="6">
    <location>
        <begin position="298"/>
        <end position="316"/>
    </location>
</feature>
<dbReference type="HOGENOM" id="CLU_005108_5_2_11"/>
<dbReference type="RefSeq" id="WP_011775994.1">
    <property type="nucleotide sequence ID" value="NC_008711.1"/>
</dbReference>
<evidence type="ECO:0000256" key="1">
    <source>
        <dbReference type="ARBA" id="ARBA00004651"/>
    </source>
</evidence>
<dbReference type="eggNOG" id="COG2409">
    <property type="taxonomic scope" value="Bacteria"/>
</dbReference>
<dbReference type="Proteomes" id="UP000000637">
    <property type="component" value="Chromosome"/>
</dbReference>
<evidence type="ECO:0000256" key="2">
    <source>
        <dbReference type="ARBA" id="ARBA00022475"/>
    </source>
</evidence>
<dbReference type="KEGG" id="aau:AAur_3372"/>
<feature type="transmembrane region" description="Helical" evidence="6">
    <location>
        <begin position="385"/>
        <end position="407"/>
    </location>
</feature>
<keyword evidence="2" id="KW-1003">Cell membrane</keyword>
<feature type="transmembrane region" description="Helical" evidence="6">
    <location>
        <begin position="603"/>
        <end position="624"/>
    </location>
</feature>
<dbReference type="AlphaFoldDB" id="A1RA06"/>
<feature type="transmembrane region" description="Helical" evidence="6">
    <location>
        <begin position="719"/>
        <end position="747"/>
    </location>
</feature>
<evidence type="ECO:0000313" key="8">
    <source>
        <dbReference type="EMBL" id="ABM09766.1"/>
    </source>
</evidence>
<feature type="transmembrane region" description="Helical" evidence="6">
    <location>
        <begin position="577"/>
        <end position="596"/>
    </location>
</feature>
<name>A1RA06_PAEAT</name>
<feature type="transmembrane region" description="Helical" evidence="6">
    <location>
        <begin position="252"/>
        <end position="271"/>
    </location>
</feature>
<feature type="transmembrane region" description="Helical" evidence="6">
    <location>
        <begin position="21"/>
        <end position="42"/>
    </location>
</feature>
<evidence type="ECO:0000256" key="6">
    <source>
        <dbReference type="SAM" id="Phobius"/>
    </source>
</evidence>
<sequence length="780" mass="82481">MNIDMSNKTLNTVVVRRGLGRLGATLIASFWVALTIVGALGASDIEKTLGDVGWAPKGAQSELVANGLKDGFVGTGLTSLTAVVTDQKHSSQEPEFERRAAEVASFIGANLNLEVTSHIGYASAGNSRDEFVSKDGHTSLVQLGSSLDADTMADRVLGAQSKLDERFENQGLTVQLVGTQAFLTEMSTASMAGLGQAEMLAFPLIVIVLLLLYRSVAATLTSLVATGTTIMLTLGIVNWVGTHWFDMSEFTLNSVTMLGLGICVDYTLFIVRRFQTELQSGQSVDAALKTTMRTSGEAVLASGVTVALAMSALFLIDSAVIRSIATGVVVVVIMSMLAATILTPALLRLLGTKINWGKIRFPRRKIRAISTRANFATRLAMRRPWLVVVGSVAILGALIIPAAHIAVGSADASVARSGAPVRVGFERIADKFSVGATAPIQVLVDAEGVGVSHLQMAQISNLVTKIDSSNHVESVREPLSVFSALNPDNPLAATTESSLAALPERERQALGTMLSSDGERMLITVLPDGAATSEQARQALFDVRSAVSENKIDGASVNVGGETQMNEEATEVIAESLPVVVAIMLAIILLIMAIAFRSILIPLLTVGLNILSVGATFGILVIIFQNGIGTSMLGFTHLGHLINWVPVLLIALLVSLATDYQVFILTRIREYVRTPGTSIRDAVSLGLRDTGPLITGAAMLMVVVFGAFAFTGVVPIQQFGFGLAVGVAIDATIVRMLLVPACLSLLGKAAWWPGNRRTDGDELGLETNTAHMTERSHVGQ</sequence>
<evidence type="ECO:0000256" key="4">
    <source>
        <dbReference type="ARBA" id="ARBA00022989"/>
    </source>
</evidence>
<dbReference type="Gene3D" id="1.20.1640.10">
    <property type="entry name" value="Multidrug efflux transporter AcrB transmembrane domain"/>
    <property type="match status" value="2"/>
</dbReference>
<dbReference type="SUPFAM" id="SSF82866">
    <property type="entry name" value="Multidrug efflux transporter AcrB transmembrane domain"/>
    <property type="match status" value="2"/>
</dbReference>
<dbReference type="InterPro" id="IPR050545">
    <property type="entry name" value="Mycobact_MmpL"/>
</dbReference>
<dbReference type="STRING" id="290340.AAur_3372"/>
<accession>A1RA06</accession>
<keyword evidence="4 6" id="KW-1133">Transmembrane helix</keyword>
<dbReference type="OrthoDB" id="7051771at2"/>
<feature type="transmembrane region" description="Helical" evidence="6">
    <location>
        <begin position="693"/>
        <end position="713"/>
    </location>
</feature>
<feature type="transmembrane region" description="Helical" evidence="6">
    <location>
        <begin position="220"/>
        <end position="240"/>
    </location>
</feature>
<keyword evidence="5 6" id="KW-0472">Membrane</keyword>
<organism evidence="8 9">
    <name type="scientific">Paenarthrobacter aurescens (strain TC1)</name>
    <dbReference type="NCBI Taxonomy" id="290340"/>
    <lineage>
        <taxon>Bacteria</taxon>
        <taxon>Bacillati</taxon>
        <taxon>Actinomycetota</taxon>
        <taxon>Actinomycetes</taxon>
        <taxon>Micrococcales</taxon>
        <taxon>Micrococcaceae</taxon>
        <taxon>Paenarthrobacter</taxon>
    </lineage>
</organism>
<keyword evidence="3 6" id="KW-0812">Transmembrane</keyword>
<feature type="domain" description="SSD" evidence="7">
    <location>
        <begin position="220"/>
        <end position="349"/>
    </location>
</feature>
<dbReference type="PROSITE" id="PS50156">
    <property type="entry name" value="SSD"/>
    <property type="match status" value="2"/>
</dbReference>
<feature type="transmembrane region" description="Helical" evidence="6">
    <location>
        <begin position="328"/>
        <end position="350"/>
    </location>
</feature>
<dbReference type="PANTHER" id="PTHR33406:SF13">
    <property type="entry name" value="MEMBRANE PROTEIN YDFJ"/>
    <property type="match status" value="1"/>
</dbReference>
<dbReference type="PANTHER" id="PTHR33406">
    <property type="entry name" value="MEMBRANE PROTEIN MJ1562-RELATED"/>
    <property type="match status" value="1"/>
</dbReference>
<evidence type="ECO:0000313" key="9">
    <source>
        <dbReference type="Proteomes" id="UP000000637"/>
    </source>
</evidence>
<proteinExistence type="predicted"/>
<gene>
    <name evidence="8" type="ordered locus">AAur_3372</name>
</gene>
<dbReference type="InterPro" id="IPR004869">
    <property type="entry name" value="MMPL_dom"/>
</dbReference>
<feature type="transmembrane region" description="Helical" evidence="6">
    <location>
        <begin position="193"/>
        <end position="213"/>
    </location>
</feature>
<keyword evidence="9" id="KW-1185">Reference proteome</keyword>
<evidence type="ECO:0000256" key="5">
    <source>
        <dbReference type="ARBA" id="ARBA00023136"/>
    </source>
</evidence>
<evidence type="ECO:0000256" key="3">
    <source>
        <dbReference type="ARBA" id="ARBA00022692"/>
    </source>
</evidence>
<dbReference type="InterPro" id="IPR000731">
    <property type="entry name" value="SSD"/>
</dbReference>
<dbReference type="EMBL" id="CP000474">
    <property type="protein sequence ID" value="ABM09766.1"/>
    <property type="molecule type" value="Genomic_DNA"/>
</dbReference>
<dbReference type="GO" id="GO:0005886">
    <property type="term" value="C:plasma membrane"/>
    <property type="evidence" value="ECO:0007669"/>
    <property type="project" value="UniProtKB-SubCell"/>
</dbReference>
<dbReference type="Pfam" id="PF03176">
    <property type="entry name" value="MMPL"/>
    <property type="match status" value="2"/>
</dbReference>
<evidence type="ECO:0000259" key="7">
    <source>
        <dbReference type="PROSITE" id="PS50156"/>
    </source>
</evidence>
<comment type="subcellular location">
    <subcellularLocation>
        <location evidence="1">Cell membrane</location>
        <topology evidence="1">Multi-pass membrane protein</topology>
    </subcellularLocation>
</comment>